<organism evidence="2 3">
    <name type="scientific">Penicillium camemberti (strain FM 013)</name>
    <dbReference type="NCBI Taxonomy" id="1429867"/>
    <lineage>
        <taxon>Eukaryota</taxon>
        <taxon>Fungi</taxon>
        <taxon>Dikarya</taxon>
        <taxon>Ascomycota</taxon>
        <taxon>Pezizomycotina</taxon>
        <taxon>Eurotiomycetes</taxon>
        <taxon>Eurotiomycetidae</taxon>
        <taxon>Eurotiales</taxon>
        <taxon>Aspergillaceae</taxon>
        <taxon>Penicillium</taxon>
    </lineage>
</organism>
<keyword evidence="3" id="KW-1185">Reference proteome</keyword>
<reference evidence="2 3" key="1">
    <citation type="journal article" date="2014" name="Nat. Commun.">
        <title>Multiple recent horizontal transfers of a large genomic region in cheese making fungi.</title>
        <authorList>
            <person name="Cheeseman K."/>
            <person name="Ropars J."/>
            <person name="Renault P."/>
            <person name="Dupont J."/>
            <person name="Gouzy J."/>
            <person name="Branca A."/>
            <person name="Abraham A.L."/>
            <person name="Ceppi M."/>
            <person name="Conseiller E."/>
            <person name="Debuchy R."/>
            <person name="Malagnac F."/>
            <person name="Goarin A."/>
            <person name="Silar P."/>
            <person name="Lacoste S."/>
            <person name="Sallet E."/>
            <person name="Bensimon A."/>
            <person name="Giraud T."/>
            <person name="Brygoo Y."/>
        </authorList>
    </citation>
    <scope>NUCLEOTIDE SEQUENCE [LARGE SCALE GENOMIC DNA]</scope>
    <source>
        <strain evidence="3">FM 013</strain>
    </source>
</reference>
<feature type="region of interest" description="Disordered" evidence="1">
    <location>
        <begin position="1"/>
        <end position="56"/>
    </location>
</feature>
<name>A0A0G4PFI2_PENC3</name>
<evidence type="ECO:0000256" key="1">
    <source>
        <dbReference type="SAM" id="MobiDB-lite"/>
    </source>
</evidence>
<feature type="compositionally biased region" description="Low complexity" evidence="1">
    <location>
        <begin position="40"/>
        <end position="56"/>
    </location>
</feature>
<dbReference type="STRING" id="1429867.A0A0G4PFI2"/>
<protein>
    <submittedName>
        <fullName evidence="2">Str. FM013</fullName>
    </submittedName>
</protein>
<gene>
    <name evidence="2" type="ORF">PCAMFM013_S013g000309</name>
</gene>
<dbReference type="EMBL" id="HG793146">
    <property type="protein sequence ID" value="CRL25066.1"/>
    <property type="molecule type" value="Genomic_DNA"/>
</dbReference>
<evidence type="ECO:0000313" key="3">
    <source>
        <dbReference type="Proteomes" id="UP000053732"/>
    </source>
</evidence>
<feature type="compositionally biased region" description="Basic residues" evidence="1">
    <location>
        <begin position="23"/>
        <end position="36"/>
    </location>
</feature>
<proteinExistence type="predicted"/>
<dbReference type="Proteomes" id="UP000053732">
    <property type="component" value="Unassembled WGS sequence"/>
</dbReference>
<accession>A0A0G4PFI2</accession>
<evidence type="ECO:0000313" key="2">
    <source>
        <dbReference type="EMBL" id="CRL25066.1"/>
    </source>
</evidence>
<dbReference type="AlphaFoldDB" id="A0A0G4PFI2"/>
<sequence length="56" mass="6264">MAWAIDSLSLSKRHQRGNTMKSGRQRSNGKMHRGTRSFRSSSASKALSSLLMGKQR</sequence>